<dbReference type="RefSeq" id="WP_175221049.1">
    <property type="nucleotide sequence ID" value="NZ_CABWIL020000005.1"/>
</dbReference>
<dbReference type="Proteomes" id="UP000494301">
    <property type="component" value="Unassembled WGS sequence"/>
</dbReference>
<dbReference type="InterPro" id="IPR027417">
    <property type="entry name" value="P-loop_NTPase"/>
</dbReference>
<dbReference type="AlphaFoldDB" id="A0A6J5IPU1"/>
<feature type="domain" description="DUF3696" evidence="1">
    <location>
        <begin position="575"/>
        <end position="617"/>
    </location>
</feature>
<protein>
    <recommendedName>
        <fullName evidence="5">DUF3696 domain-containing protein</fullName>
    </recommendedName>
</protein>
<gene>
    <name evidence="3" type="ORF">BLA3211_01756</name>
</gene>
<feature type="domain" description="Endonuclease GajA/Old nuclease/RecF-like AAA" evidence="2">
    <location>
        <begin position="1"/>
        <end position="51"/>
    </location>
</feature>
<dbReference type="EMBL" id="CABWIL020000005">
    <property type="protein sequence ID" value="CAB3962370.1"/>
    <property type="molecule type" value="Genomic_DNA"/>
</dbReference>
<evidence type="ECO:0000259" key="1">
    <source>
        <dbReference type="Pfam" id="PF12476"/>
    </source>
</evidence>
<dbReference type="Pfam" id="PF12476">
    <property type="entry name" value="DUF3696"/>
    <property type="match status" value="1"/>
</dbReference>
<dbReference type="InterPro" id="IPR022532">
    <property type="entry name" value="DUF3696"/>
</dbReference>
<dbReference type="Pfam" id="PF13175">
    <property type="entry name" value="AAA_15"/>
    <property type="match status" value="2"/>
</dbReference>
<dbReference type="PANTHER" id="PTHR43581:SF2">
    <property type="entry name" value="EXCINUCLEASE ATPASE SUBUNIT"/>
    <property type="match status" value="1"/>
</dbReference>
<evidence type="ECO:0000313" key="3">
    <source>
        <dbReference type="EMBL" id="CAB3962370.1"/>
    </source>
</evidence>
<feature type="domain" description="Endonuclease GajA/Old nuclease/RecF-like AAA" evidence="2">
    <location>
        <begin position="483"/>
        <end position="556"/>
    </location>
</feature>
<dbReference type="PANTHER" id="PTHR43581">
    <property type="entry name" value="ATP/GTP PHOSPHATASE"/>
    <property type="match status" value="1"/>
</dbReference>
<sequence>MLKNLYVENFKSIGRRTAVELTPLTVFAGSNSSGKSTLLQSVLLLAQTVQSNVFRRPVVLNGSLTRLGTFSDILSAKADSPQISIGFDLQPRPEESRYLSNHRNIYFSDEQLSRASCVHFEMKFSGGGPGSGVAQLQPELDRVTLRYTPKAEPSGTGKSEIALRRRRGELDDFFTREKVSVSAISLQERASFAFEVEQPTSYKPRWGTPQAQNPKALGVHLQHFLPRYMSFTYDVVDAQCESIYRIFTATGQAAQQSVDGARDLLLSNPEACGFILKIMRAQIERLTDERGDTAASQRVARQFEEIDDNFTVDGLDTFFSDIPAFYRQAIWTAFAEPTVKSTLFATLKRGKKEERRISAGPLPDNLDFSASYVHSFFSERIRYLGPLRDEPKPIYPYGGSIDALDVGTKGESTAAVLDLHRDTEIFYIPSASIKHTLTAPTPIKASLLVAVSDWLQYMGVANDLHTNDQGKLGHELRVSTANSSTLHDLTHVGVGVSQVLPILIQALLVEPGSCLIFEQPELHLHPKVQTKLADFFLSVAILGKQCIIETHSEYMINELRFLSALAPDDSVSKLATVYFVEKGSDGSIYEPLKFNEFGAISNWPDGFFDESEDLAAEIIRAAMNKRAKKSSK</sequence>
<proteinExistence type="predicted"/>
<evidence type="ECO:0000259" key="2">
    <source>
        <dbReference type="Pfam" id="PF13175"/>
    </source>
</evidence>
<evidence type="ECO:0008006" key="5">
    <source>
        <dbReference type="Google" id="ProtNLM"/>
    </source>
</evidence>
<dbReference type="InterPro" id="IPR051396">
    <property type="entry name" value="Bact_Antivir_Def_Nuclease"/>
</dbReference>
<dbReference type="InterPro" id="IPR041685">
    <property type="entry name" value="AAA_GajA/Old/RecF-like"/>
</dbReference>
<evidence type="ECO:0000313" key="4">
    <source>
        <dbReference type="Proteomes" id="UP000494301"/>
    </source>
</evidence>
<dbReference type="Gene3D" id="3.40.50.300">
    <property type="entry name" value="P-loop containing nucleotide triphosphate hydrolases"/>
    <property type="match status" value="1"/>
</dbReference>
<organism evidence="3 4">
    <name type="scientific">Burkholderia aenigmatica</name>
    <dbReference type="NCBI Taxonomy" id="2015348"/>
    <lineage>
        <taxon>Bacteria</taxon>
        <taxon>Pseudomonadati</taxon>
        <taxon>Pseudomonadota</taxon>
        <taxon>Betaproteobacteria</taxon>
        <taxon>Burkholderiales</taxon>
        <taxon>Burkholderiaceae</taxon>
        <taxon>Burkholderia</taxon>
        <taxon>Burkholderia cepacia complex</taxon>
    </lineage>
</organism>
<accession>A0A6J5IPU1</accession>
<dbReference type="SUPFAM" id="SSF52540">
    <property type="entry name" value="P-loop containing nucleoside triphosphate hydrolases"/>
    <property type="match status" value="1"/>
</dbReference>
<reference evidence="3 4" key="1">
    <citation type="submission" date="2020-04" db="EMBL/GenBank/DDBJ databases">
        <authorList>
            <person name="Depoorter E."/>
        </authorList>
    </citation>
    <scope>NUCLEOTIDE SEQUENCE [LARGE SCALE GENOMIC DNA]</scope>
    <source>
        <strain evidence="3 4">BCC0217</strain>
    </source>
</reference>
<name>A0A6J5IPU1_9BURK</name>